<reference evidence="2" key="1">
    <citation type="submission" date="2015-09" db="EMBL/GenBank/DDBJ databases">
        <authorList>
            <consortium name="Pathogen Informatics"/>
        </authorList>
    </citation>
    <scope>NUCLEOTIDE SEQUENCE [LARGE SCALE GENOMIC DNA]</scope>
    <source>
        <strain evidence="2">Lake Konstanz</strain>
    </source>
</reference>
<sequence>MNPSASAFVPKWVKTPPVQPRKARFTKAELKAIQAPALQLVAREPRVAVPPFHGVPASLQSYLNLRNYIEYVDIEAATRIVETVSPTLNPIPAPPEKVVFNDPVMDYYCVQCSKGPLPCGPIGEIVRGVRRREQQNSLGAFLFQRGEVVLGQVATLLVFDSKRSSMRMRKLKEQCPQAIKIIKEFLCGEGFHIPPPPVTAHDQWRTLNQMLKFDSIRDSKTIIYTELSKYWKKSHTPFEQFAHFLFYRDDAPAHRSKNMITHAQKPVLVAVLSGDLDAVVMLSELGYFVPPDYYWSFPFFKDALRDARMYNVMRHLCIYYYQKQSERGEAKNFNPISPRSQRPEAAVAAAFKPKTALEALIGAPQK</sequence>
<dbReference type="OrthoDB" id="278597at2759"/>
<name>A0A0S4IZ12_BODSA</name>
<evidence type="ECO:0000313" key="2">
    <source>
        <dbReference type="Proteomes" id="UP000051952"/>
    </source>
</evidence>
<dbReference type="OMA" id="QPADMYN"/>
<accession>A0A0S4IZ12</accession>
<organism evidence="1 2">
    <name type="scientific">Bodo saltans</name>
    <name type="common">Flagellated protozoan</name>
    <dbReference type="NCBI Taxonomy" id="75058"/>
    <lineage>
        <taxon>Eukaryota</taxon>
        <taxon>Discoba</taxon>
        <taxon>Euglenozoa</taxon>
        <taxon>Kinetoplastea</taxon>
        <taxon>Metakinetoplastina</taxon>
        <taxon>Eubodonida</taxon>
        <taxon>Bodonidae</taxon>
        <taxon>Bodo</taxon>
    </lineage>
</organism>
<keyword evidence="2" id="KW-1185">Reference proteome</keyword>
<protein>
    <submittedName>
        <fullName evidence="1">Uncharacterized protein</fullName>
    </submittedName>
</protein>
<proteinExistence type="predicted"/>
<dbReference type="VEuPathDB" id="TriTrypDB:BSAL_75100"/>
<dbReference type="Proteomes" id="UP000051952">
    <property type="component" value="Unassembled WGS sequence"/>
</dbReference>
<evidence type="ECO:0000313" key="1">
    <source>
        <dbReference type="EMBL" id="CUG15703.1"/>
    </source>
</evidence>
<gene>
    <name evidence="1" type="ORF">BSAL_75100</name>
</gene>
<dbReference type="AlphaFoldDB" id="A0A0S4IZ12"/>
<dbReference type="EMBL" id="CYKH01000676">
    <property type="protein sequence ID" value="CUG15703.1"/>
    <property type="molecule type" value="Genomic_DNA"/>
</dbReference>